<keyword evidence="2" id="KW-0479">Metal-binding</keyword>
<dbReference type="InterPro" id="IPR024949">
    <property type="entry name" value="Bet_v_I_allergen"/>
</dbReference>
<keyword evidence="6" id="KW-1185">Reference proteome</keyword>
<dbReference type="GO" id="GO:0038023">
    <property type="term" value="F:signaling receptor activity"/>
    <property type="evidence" value="ECO:0007669"/>
    <property type="project" value="InterPro"/>
</dbReference>
<dbReference type="GO" id="GO:0009738">
    <property type="term" value="P:abscisic acid-activated signaling pathway"/>
    <property type="evidence" value="ECO:0007669"/>
    <property type="project" value="InterPro"/>
</dbReference>
<evidence type="ECO:0000259" key="3">
    <source>
        <dbReference type="Pfam" id="PF00407"/>
    </source>
</evidence>
<dbReference type="EMBL" id="JBAMMX010000026">
    <property type="protein sequence ID" value="KAK6913722.1"/>
    <property type="molecule type" value="Genomic_DNA"/>
</dbReference>
<feature type="domain" description="MULE transposase" evidence="4">
    <location>
        <begin position="2"/>
        <end position="92"/>
    </location>
</feature>
<dbReference type="GO" id="GO:0006355">
    <property type="term" value="P:regulation of DNA-templated transcription"/>
    <property type="evidence" value="ECO:0007669"/>
    <property type="project" value="UniProtKB-UniRule"/>
</dbReference>
<comment type="similarity">
    <text evidence="2">Belongs to the FHY3/FAR1 family.</text>
</comment>
<dbReference type="PANTHER" id="PTHR31669">
    <property type="entry name" value="PROTEIN FAR1-RELATED SEQUENCE 10-RELATED"/>
    <property type="match status" value="1"/>
</dbReference>
<evidence type="ECO:0000259" key="4">
    <source>
        <dbReference type="Pfam" id="PF10551"/>
    </source>
</evidence>
<comment type="similarity">
    <text evidence="1">Belongs to the BetVI family.</text>
</comment>
<dbReference type="InterPro" id="IPR031052">
    <property type="entry name" value="FHY3/FAR1"/>
</dbReference>
<dbReference type="FunFam" id="3.30.530.20:FF:000007">
    <property type="entry name" value="Major pollen allergen Bet v 1-A"/>
    <property type="match status" value="2"/>
</dbReference>
<dbReference type="InterPro" id="IPR018289">
    <property type="entry name" value="MULE_transposase_dom"/>
</dbReference>
<sequence>MFDTTYLTNDSAIPLAPFVGVNHHGQTILLGCGLIANEDTETFMWLFKAWLSSVSGHCPNAIITDQDKALQEAVQNVIPNPRHQWCLWHIMRRLPEKVKEYDYAEQIKVALQTVVYDSLTKDEFVDGWKNFVKEFNLQENEWLNGLYEEQHRWFPAFVKDTFWAGLSTIKKGETMNAFFDGYVNSRTTLKQFVEQYDQALKFRVEREAQSDFHSYSLRIACITHFEIEKQFQAIYTISKFKEVQLELTGTMYCDILTSNEGDGLGEGILCRHGIKVLARRKIIKVPEKYIVSRWRKDLKRQYTRFKTSYNDLSNYPDARRHDMMQQMFEEVASLAMEFDDKSGTVISCLRSQFSYVKQRVDALDLEKLIYNYTVIEGDGLVNLESVSYEVKLEPAPDGGSISKVISKYFTKGDVVPSEEEIKAGKERVLGMTKNFAASPFKYVKDRIDALDKEKYYCMYTLIEGDPLNEKLESVTYEVRFEGYGPRGCVCKVSSEYIAKENVGIKEEEIKQGKDRAIGMYEVVEAYLLAYPLAYT</sequence>
<proteinExistence type="inferred from homology"/>
<dbReference type="Proteomes" id="UP001370490">
    <property type="component" value="Unassembled WGS sequence"/>
</dbReference>
<dbReference type="GO" id="GO:0004864">
    <property type="term" value="F:protein phosphatase inhibitor activity"/>
    <property type="evidence" value="ECO:0007669"/>
    <property type="project" value="InterPro"/>
</dbReference>
<comment type="function">
    <text evidence="2">Putative transcription activator involved in regulating light control of development.</text>
</comment>
<keyword evidence="2" id="KW-0863">Zinc-finger</keyword>
<keyword evidence="2" id="KW-0539">Nucleus</keyword>
<dbReference type="AlphaFoldDB" id="A0AAN8UPJ6"/>
<name>A0AAN8UPJ6_9MAGN</name>
<dbReference type="CDD" id="cd07816">
    <property type="entry name" value="Bet_v1-like"/>
    <property type="match status" value="2"/>
</dbReference>
<gene>
    <name evidence="5" type="ORF">RJ641_021043</name>
</gene>
<feature type="domain" description="Bet v I/Major latex protein" evidence="3">
    <location>
        <begin position="440"/>
        <end position="528"/>
    </location>
</feature>
<reference evidence="5 6" key="1">
    <citation type="submission" date="2023-12" db="EMBL/GenBank/DDBJ databases">
        <title>A high-quality genome assembly for Dillenia turbinata (Dilleniales).</title>
        <authorList>
            <person name="Chanderbali A."/>
        </authorList>
    </citation>
    <scope>NUCLEOTIDE SEQUENCE [LARGE SCALE GENOMIC DNA]</scope>
    <source>
        <strain evidence="5">LSX21</strain>
        <tissue evidence="5">Leaf</tissue>
    </source>
</reference>
<dbReference type="PRINTS" id="PR00634">
    <property type="entry name" value="BETALLERGEN"/>
</dbReference>
<dbReference type="Pfam" id="PF10551">
    <property type="entry name" value="MULE"/>
    <property type="match status" value="1"/>
</dbReference>
<dbReference type="Pfam" id="PF00407">
    <property type="entry name" value="Bet_v_1"/>
    <property type="match status" value="2"/>
</dbReference>
<dbReference type="InterPro" id="IPR023393">
    <property type="entry name" value="START-like_dom_sf"/>
</dbReference>
<evidence type="ECO:0000313" key="5">
    <source>
        <dbReference type="EMBL" id="KAK6913722.1"/>
    </source>
</evidence>
<comment type="subcellular location">
    <subcellularLocation>
        <location evidence="2">Nucleus</location>
    </subcellularLocation>
</comment>
<dbReference type="GO" id="GO:0006952">
    <property type="term" value="P:defense response"/>
    <property type="evidence" value="ECO:0007669"/>
    <property type="project" value="InterPro"/>
</dbReference>
<organism evidence="5 6">
    <name type="scientific">Dillenia turbinata</name>
    <dbReference type="NCBI Taxonomy" id="194707"/>
    <lineage>
        <taxon>Eukaryota</taxon>
        <taxon>Viridiplantae</taxon>
        <taxon>Streptophyta</taxon>
        <taxon>Embryophyta</taxon>
        <taxon>Tracheophyta</taxon>
        <taxon>Spermatophyta</taxon>
        <taxon>Magnoliopsida</taxon>
        <taxon>eudicotyledons</taxon>
        <taxon>Gunneridae</taxon>
        <taxon>Pentapetalae</taxon>
        <taxon>Dilleniales</taxon>
        <taxon>Dilleniaceae</taxon>
        <taxon>Dillenia</taxon>
    </lineage>
</organism>
<evidence type="ECO:0000313" key="6">
    <source>
        <dbReference type="Proteomes" id="UP001370490"/>
    </source>
</evidence>
<dbReference type="Gene3D" id="3.30.530.20">
    <property type="match status" value="2"/>
</dbReference>
<dbReference type="GO" id="GO:0010427">
    <property type="term" value="F:abscisic acid binding"/>
    <property type="evidence" value="ECO:0007669"/>
    <property type="project" value="InterPro"/>
</dbReference>
<dbReference type="InterPro" id="IPR000916">
    <property type="entry name" value="Bet_v_I/MLP"/>
</dbReference>
<accession>A0AAN8UPJ6</accession>
<dbReference type="SUPFAM" id="SSF55961">
    <property type="entry name" value="Bet v1-like"/>
    <property type="match status" value="2"/>
</dbReference>
<evidence type="ECO:0000256" key="1">
    <source>
        <dbReference type="ARBA" id="ARBA00009744"/>
    </source>
</evidence>
<dbReference type="GO" id="GO:0005634">
    <property type="term" value="C:nucleus"/>
    <property type="evidence" value="ECO:0007669"/>
    <property type="project" value="UniProtKB-SubCell"/>
</dbReference>
<keyword evidence="2" id="KW-0862">Zinc</keyword>
<feature type="domain" description="Bet v I/Major latex protein" evidence="3">
    <location>
        <begin position="322"/>
        <end position="422"/>
    </location>
</feature>
<comment type="caution">
    <text evidence="5">The sequence shown here is derived from an EMBL/GenBank/DDBJ whole genome shotgun (WGS) entry which is preliminary data.</text>
</comment>
<protein>
    <recommendedName>
        <fullName evidence="2">Protein FAR1-RELATED SEQUENCE</fullName>
    </recommendedName>
</protein>
<dbReference type="PANTHER" id="PTHR31669:SF283">
    <property type="entry name" value="PROTEIN FAR1-RELATED SEQUENCE"/>
    <property type="match status" value="1"/>
</dbReference>
<dbReference type="GO" id="GO:0008270">
    <property type="term" value="F:zinc ion binding"/>
    <property type="evidence" value="ECO:0007669"/>
    <property type="project" value="UniProtKB-UniRule"/>
</dbReference>
<evidence type="ECO:0000256" key="2">
    <source>
        <dbReference type="RuleBase" id="RU367018"/>
    </source>
</evidence>